<reference evidence="1" key="1">
    <citation type="journal article" date="2023" name="IScience">
        <title>Live-bearing cockroach genome reveals convergent evolutionary mechanisms linked to viviparity in insects and beyond.</title>
        <authorList>
            <person name="Fouks B."/>
            <person name="Harrison M.C."/>
            <person name="Mikhailova A.A."/>
            <person name="Marchal E."/>
            <person name="English S."/>
            <person name="Carruthers M."/>
            <person name="Jennings E.C."/>
            <person name="Chiamaka E.L."/>
            <person name="Frigard R.A."/>
            <person name="Pippel M."/>
            <person name="Attardo G.M."/>
            <person name="Benoit J.B."/>
            <person name="Bornberg-Bauer E."/>
            <person name="Tobe S.S."/>
        </authorList>
    </citation>
    <scope>NUCLEOTIDE SEQUENCE</scope>
    <source>
        <strain evidence="1">Stay&amp;Tobe</strain>
    </source>
</reference>
<feature type="non-terminal residue" evidence="1">
    <location>
        <position position="85"/>
    </location>
</feature>
<reference evidence="1" key="2">
    <citation type="submission" date="2023-05" db="EMBL/GenBank/DDBJ databases">
        <authorList>
            <person name="Fouks B."/>
        </authorList>
    </citation>
    <scope>NUCLEOTIDE SEQUENCE</scope>
    <source>
        <strain evidence="1">Stay&amp;Tobe</strain>
        <tissue evidence="1">Testes</tissue>
    </source>
</reference>
<name>A0AAD8EDE3_DIPPU</name>
<evidence type="ECO:0000313" key="2">
    <source>
        <dbReference type="Proteomes" id="UP001233999"/>
    </source>
</evidence>
<proteinExistence type="predicted"/>
<dbReference type="AlphaFoldDB" id="A0AAD8EDE3"/>
<comment type="caution">
    <text evidence="1">The sequence shown here is derived from an EMBL/GenBank/DDBJ whole genome shotgun (WGS) entry which is preliminary data.</text>
</comment>
<feature type="non-terminal residue" evidence="1">
    <location>
        <position position="1"/>
    </location>
</feature>
<accession>A0AAD8EDE3</accession>
<dbReference type="Proteomes" id="UP001233999">
    <property type="component" value="Unassembled WGS sequence"/>
</dbReference>
<gene>
    <name evidence="1" type="ORF">L9F63_020445</name>
</gene>
<keyword evidence="2" id="KW-1185">Reference proteome</keyword>
<sequence>PRTNYNFKSMEEQLKNKKTTCLTTFIKRILWTDELDRFHVIPRRLFPILAVDAVVTVGRLGGLSNHIFEHSVFDDSSLKLLTSNE</sequence>
<evidence type="ECO:0000313" key="1">
    <source>
        <dbReference type="EMBL" id="KAJ9585911.1"/>
    </source>
</evidence>
<protein>
    <submittedName>
        <fullName evidence="1">Uncharacterized protein</fullName>
    </submittedName>
</protein>
<dbReference type="EMBL" id="JASPKZ010007236">
    <property type="protein sequence ID" value="KAJ9585911.1"/>
    <property type="molecule type" value="Genomic_DNA"/>
</dbReference>
<organism evidence="1 2">
    <name type="scientific">Diploptera punctata</name>
    <name type="common">Pacific beetle cockroach</name>
    <dbReference type="NCBI Taxonomy" id="6984"/>
    <lineage>
        <taxon>Eukaryota</taxon>
        <taxon>Metazoa</taxon>
        <taxon>Ecdysozoa</taxon>
        <taxon>Arthropoda</taxon>
        <taxon>Hexapoda</taxon>
        <taxon>Insecta</taxon>
        <taxon>Pterygota</taxon>
        <taxon>Neoptera</taxon>
        <taxon>Polyneoptera</taxon>
        <taxon>Dictyoptera</taxon>
        <taxon>Blattodea</taxon>
        <taxon>Blaberoidea</taxon>
        <taxon>Blaberidae</taxon>
        <taxon>Diplopterinae</taxon>
        <taxon>Diploptera</taxon>
    </lineage>
</organism>